<dbReference type="Gene3D" id="3.40.80.10">
    <property type="entry name" value="Peptidoglycan recognition protein-like"/>
    <property type="match status" value="1"/>
</dbReference>
<evidence type="ECO:0000313" key="7">
    <source>
        <dbReference type="Proteomes" id="UP000647133"/>
    </source>
</evidence>
<reference evidence="6 7" key="1">
    <citation type="submission" date="2020-09" db="EMBL/GenBank/DDBJ databases">
        <title>Echinicola sp. CAU 1574 isolated from sand of Sido Beach.</title>
        <authorList>
            <person name="Kim W."/>
        </authorList>
    </citation>
    <scope>NUCLEOTIDE SEQUENCE [LARGE SCALE GENOMIC DNA]</scope>
    <source>
        <strain evidence="6 7">CAU 1574</strain>
    </source>
</reference>
<proteinExistence type="predicted"/>
<dbReference type="PANTHER" id="PTHR30417:SF1">
    <property type="entry name" value="N-ACETYLMURAMOYL-L-ALANINE AMIDASE AMID"/>
    <property type="match status" value="1"/>
</dbReference>
<sequence>MDSIHLKVVLILLSLMFLGACSKATYRVFDKSIQYDAERRALSLKYMEEHYGMVQEEPTIEPKMIVLHWTAIPDLERSFDAMNPVHLPGSRTGIAAASALNVSSHYLVDRDGTIFRQLPDTILARHVIGLNHCAIGVENVGGGDAPLTNAQLKANEQLVRHLKRKYDIQYVIGHYEYTTFEGHELWKEIDEGYRTVKTDPGEKFMKKIRKRLEDLELKTPPSK</sequence>
<dbReference type="InterPro" id="IPR036505">
    <property type="entry name" value="Amidase/PGRP_sf"/>
</dbReference>
<dbReference type="CDD" id="cd06583">
    <property type="entry name" value="PGRP"/>
    <property type="match status" value="1"/>
</dbReference>
<keyword evidence="4" id="KW-0961">Cell wall biogenesis/degradation</keyword>
<evidence type="ECO:0000256" key="3">
    <source>
        <dbReference type="ARBA" id="ARBA00022801"/>
    </source>
</evidence>
<protein>
    <recommendedName>
        <fullName evidence="2">N-acetylmuramoyl-L-alanine amidase</fullName>
        <ecNumber evidence="2">3.5.1.28</ecNumber>
    </recommendedName>
</protein>
<keyword evidence="3" id="KW-0378">Hydrolase</keyword>
<accession>A0ABR9AGL6</accession>
<comment type="caution">
    <text evidence="6">The sequence shown here is derived from an EMBL/GenBank/DDBJ whole genome shotgun (WGS) entry which is preliminary data.</text>
</comment>
<dbReference type="InterPro" id="IPR002502">
    <property type="entry name" value="Amidase_domain"/>
</dbReference>
<dbReference type="PANTHER" id="PTHR30417">
    <property type="entry name" value="N-ACETYLMURAMOYL-L-ALANINE AMIDASE AMID"/>
    <property type="match status" value="1"/>
</dbReference>
<keyword evidence="7" id="KW-1185">Reference proteome</keyword>
<dbReference type="SMART" id="SM00644">
    <property type="entry name" value="Ami_2"/>
    <property type="match status" value="1"/>
</dbReference>
<dbReference type="EC" id="3.5.1.28" evidence="2"/>
<dbReference type="Pfam" id="PF01510">
    <property type="entry name" value="Amidase_2"/>
    <property type="match status" value="1"/>
</dbReference>
<organism evidence="6 7">
    <name type="scientific">Echinicola arenosa</name>
    <dbReference type="NCBI Taxonomy" id="2774144"/>
    <lineage>
        <taxon>Bacteria</taxon>
        <taxon>Pseudomonadati</taxon>
        <taxon>Bacteroidota</taxon>
        <taxon>Cytophagia</taxon>
        <taxon>Cytophagales</taxon>
        <taxon>Cyclobacteriaceae</taxon>
        <taxon>Echinicola</taxon>
    </lineage>
</organism>
<name>A0ABR9AGL6_9BACT</name>
<gene>
    <name evidence="6" type="ORF">IFO69_04050</name>
</gene>
<dbReference type="RefSeq" id="WP_192008555.1">
    <property type="nucleotide sequence ID" value="NZ_JACYTQ010000001.1"/>
</dbReference>
<dbReference type="Proteomes" id="UP000647133">
    <property type="component" value="Unassembled WGS sequence"/>
</dbReference>
<evidence type="ECO:0000256" key="2">
    <source>
        <dbReference type="ARBA" id="ARBA00011901"/>
    </source>
</evidence>
<dbReference type="InterPro" id="IPR051206">
    <property type="entry name" value="NAMLAA_amidase_2"/>
</dbReference>
<evidence type="ECO:0000256" key="4">
    <source>
        <dbReference type="ARBA" id="ARBA00023316"/>
    </source>
</evidence>
<dbReference type="PROSITE" id="PS51257">
    <property type="entry name" value="PROKAR_LIPOPROTEIN"/>
    <property type="match status" value="1"/>
</dbReference>
<dbReference type="SUPFAM" id="SSF55846">
    <property type="entry name" value="N-acetylmuramoyl-L-alanine amidase-like"/>
    <property type="match status" value="1"/>
</dbReference>
<evidence type="ECO:0000256" key="1">
    <source>
        <dbReference type="ARBA" id="ARBA00001561"/>
    </source>
</evidence>
<comment type="catalytic activity">
    <reaction evidence="1">
        <text>Hydrolyzes the link between N-acetylmuramoyl residues and L-amino acid residues in certain cell-wall glycopeptides.</text>
        <dbReference type="EC" id="3.5.1.28"/>
    </reaction>
</comment>
<dbReference type="EMBL" id="JACYTQ010000001">
    <property type="protein sequence ID" value="MBD8487916.1"/>
    <property type="molecule type" value="Genomic_DNA"/>
</dbReference>
<feature type="domain" description="N-acetylmuramoyl-L-alanine amidase" evidence="5">
    <location>
        <begin position="51"/>
        <end position="201"/>
    </location>
</feature>
<evidence type="ECO:0000259" key="5">
    <source>
        <dbReference type="SMART" id="SM00644"/>
    </source>
</evidence>
<evidence type="ECO:0000313" key="6">
    <source>
        <dbReference type="EMBL" id="MBD8487916.1"/>
    </source>
</evidence>